<dbReference type="InterPro" id="IPR036249">
    <property type="entry name" value="Thioredoxin-like_sf"/>
</dbReference>
<sequence>MDDTRTRIDYWFDPVCPYSWNAHCWLVEVQRKAHIDVTLHPMSLLFANEHSEESDQYKKNVARTAAPSRVAMAIFERHGGEALRQFYLAFGRPIFDHWRYASSRELRDAMVAALAEVGLPANLIEAGEDTTFDNALRRSHEEGTGPVGGRTVGTPTIHIDGAAFFGPVLQSIPRGDQSLELLEALRLLAHSDSFYELKRDRTRPPVFD</sequence>
<dbReference type="RefSeq" id="WP_026937481.1">
    <property type="nucleotide sequence ID" value="NZ_CP028426.1"/>
</dbReference>
<dbReference type="InterPro" id="IPR053977">
    <property type="entry name" value="Rv2466c-like"/>
</dbReference>
<dbReference type="EMBL" id="PXVD01000022">
    <property type="protein sequence ID" value="MDJ1372270.1"/>
    <property type="molecule type" value="Genomic_DNA"/>
</dbReference>
<reference evidence="1" key="1">
    <citation type="submission" date="2018-03" db="EMBL/GenBank/DDBJ databases">
        <authorList>
            <person name="Nunes O.C."/>
            <person name="Lopes A.R."/>
            <person name="Froufe H."/>
            <person name="Munoz-Merida A."/>
            <person name="Barroso C."/>
            <person name="Egas C."/>
        </authorList>
    </citation>
    <scope>NUCLEOTIDE SEQUENCE</scope>
    <source>
        <strain evidence="1">ON4</strain>
    </source>
</reference>
<name>A0ABT7CAX8_9MICO</name>
<accession>A0ABT7CAX8</accession>
<evidence type="ECO:0000313" key="1">
    <source>
        <dbReference type="EMBL" id="MDJ1372270.1"/>
    </source>
</evidence>
<dbReference type="Pfam" id="PF22234">
    <property type="entry name" value="Rv2466c-like"/>
    <property type="match status" value="1"/>
</dbReference>
<dbReference type="SUPFAM" id="SSF52833">
    <property type="entry name" value="Thioredoxin-like"/>
    <property type="match status" value="1"/>
</dbReference>
<dbReference type="Gene3D" id="3.40.30.10">
    <property type="entry name" value="Glutaredoxin"/>
    <property type="match status" value="1"/>
</dbReference>
<dbReference type="Proteomes" id="UP001170379">
    <property type="component" value="Unassembled WGS sequence"/>
</dbReference>
<keyword evidence="2" id="KW-1185">Reference proteome</keyword>
<protein>
    <submittedName>
        <fullName evidence="1">Disulfide bond formation protein DsbA</fullName>
    </submittedName>
</protein>
<comment type="caution">
    <text evidence="1">The sequence shown here is derived from an EMBL/GenBank/DDBJ whole genome shotgun (WGS) entry which is preliminary data.</text>
</comment>
<evidence type="ECO:0000313" key="2">
    <source>
        <dbReference type="Proteomes" id="UP001170379"/>
    </source>
</evidence>
<proteinExistence type="predicted"/>
<organism evidence="1 2">
    <name type="scientific">Gulosibacter molinativorax</name>
    <dbReference type="NCBI Taxonomy" id="256821"/>
    <lineage>
        <taxon>Bacteria</taxon>
        <taxon>Bacillati</taxon>
        <taxon>Actinomycetota</taxon>
        <taxon>Actinomycetes</taxon>
        <taxon>Micrococcales</taxon>
        <taxon>Microbacteriaceae</taxon>
        <taxon>Gulosibacter</taxon>
    </lineage>
</organism>
<gene>
    <name evidence="1" type="ORF">C7K25_12970</name>
</gene>
<reference evidence="1" key="2">
    <citation type="journal article" date="2022" name="Sci. Rep.">
        <title>In silico prediction of the enzymes involved in the degradation of the herbicide molinate by Gulosibacter molinativorax ON4T.</title>
        <authorList>
            <person name="Lopes A.R."/>
            <person name="Bunin E."/>
            <person name="Viana A.T."/>
            <person name="Froufe H."/>
            <person name="Munoz-Merida A."/>
            <person name="Pinho D."/>
            <person name="Figueiredo J."/>
            <person name="Barroso C."/>
            <person name="Vaz-Moreira I."/>
            <person name="Bellanger X."/>
            <person name="Egas C."/>
            <person name="Nunes O.C."/>
        </authorList>
    </citation>
    <scope>NUCLEOTIDE SEQUENCE</scope>
    <source>
        <strain evidence="1">ON4</strain>
    </source>
</reference>